<comment type="caution">
    <text evidence="4">The sequence shown here is derived from an EMBL/GenBank/DDBJ whole genome shotgun (WGS) entry which is preliminary data.</text>
</comment>
<dbReference type="PANTHER" id="PTHR33449:SF1">
    <property type="entry name" value="NUCLEOID-ASSOCIATED PROTEIN YBAB"/>
    <property type="match status" value="1"/>
</dbReference>
<keyword evidence="3" id="KW-0175">Coiled coil</keyword>
<dbReference type="GO" id="GO:0003677">
    <property type="term" value="F:DNA binding"/>
    <property type="evidence" value="ECO:0007669"/>
    <property type="project" value="UniProtKB-UniRule"/>
</dbReference>
<evidence type="ECO:0000256" key="1">
    <source>
        <dbReference type="ARBA" id="ARBA00023125"/>
    </source>
</evidence>
<dbReference type="GO" id="GO:0005829">
    <property type="term" value="C:cytosol"/>
    <property type="evidence" value="ECO:0007669"/>
    <property type="project" value="TreeGrafter"/>
</dbReference>
<keyword evidence="2" id="KW-0963">Cytoplasm</keyword>
<comment type="subcellular location">
    <subcellularLocation>
        <location evidence="2">Cytoplasm</location>
        <location evidence="2">Nucleoid</location>
    </subcellularLocation>
</comment>
<dbReference type="NCBIfam" id="TIGR00103">
    <property type="entry name" value="DNA_YbaB_EbfC"/>
    <property type="match status" value="1"/>
</dbReference>
<comment type="similarity">
    <text evidence="2">Belongs to the YbaB/EbfC family.</text>
</comment>
<dbReference type="PANTHER" id="PTHR33449">
    <property type="entry name" value="NUCLEOID-ASSOCIATED PROTEIN YBAB"/>
    <property type="match status" value="1"/>
</dbReference>
<proteinExistence type="inferred from homology"/>
<dbReference type="InterPro" id="IPR004401">
    <property type="entry name" value="YbaB/EbfC"/>
</dbReference>
<dbReference type="SUPFAM" id="SSF82607">
    <property type="entry name" value="YbaB-like"/>
    <property type="match status" value="1"/>
</dbReference>
<keyword evidence="7" id="KW-1185">Reference proteome</keyword>
<evidence type="ECO:0000313" key="5">
    <source>
        <dbReference type="EMBL" id="OSJ33854.1"/>
    </source>
</evidence>
<reference evidence="6 7" key="1">
    <citation type="submission" date="2017-03" db="EMBL/GenBank/DDBJ databases">
        <title>Whole genome sequences of fourteen strains of Bradyrhizobium canariense and one strain of Bradyrhizobium japonicum isolated from Lupinus (Papilionoideae: Genisteae) species in Algeria.</title>
        <authorList>
            <person name="Crovadore J."/>
            <person name="Chekireb D."/>
            <person name="Brachmann A."/>
            <person name="Chablais R."/>
            <person name="Cochard B."/>
            <person name="Lefort F."/>
        </authorList>
    </citation>
    <scope>NUCLEOTIDE SEQUENCE [LARGE SCALE GENOMIC DNA]</scope>
    <source>
        <strain evidence="4 6">UBMA195</strain>
        <strain evidence="5 7">UBMAN05</strain>
    </source>
</reference>
<comment type="subunit">
    <text evidence="2">Homodimer.</text>
</comment>
<evidence type="ECO:0000256" key="3">
    <source>
        <dbReference type="SAM" id="Coils"/>
    </source>
</evidence>
<dbReference type="GO" id="GO:0043590">
    <property type="term" value="C:bacterial nucleoid"/>
    <property type="evidence" value="ECO:0007669"/>
    <property type="project" value="UniProtKB-UniRule"/>
</dbReference>
<dbReference type="OrthoDB" id="9803080at2"/>
<dbReference type="Proteomes" id="UP000193553">
    <property type="component" value="Unassembled WGS sequence"/>
</dbReference>
<feature type="coiled-coil region" evidence="3">
    <location>
        <begin position="4"/>
        <end position="31"/>
    </location>
</feature>
<evidence type="ECO:0000256" key="2">
    <source>
        <dbReference type="HAMAP-Rule" id="MF_00274"/>
    </source>
</evidence>
<name>A0A1X3HAB4_9BRAD</name>
<dbReference type="InterPro" id="IPR036894">
    <property type="entry name" value="YbaB-like_sf"/>
</dbReference>
<protein>
    <recommendedName>
        <fullName evidence="2">Nucleoid-associated protein BST63_04935</fullName>
    </recommendedName>
</protein>
<dbReference type="EMBL" id="NAFI01000161">
    <property type="protein sequence ID" value="OSJ13926.1"/>
    <property type="molecule type" value="Genomic_DNA"/>
</dbReference>
<dbReference type="STRING" id="255045.SAMN05444158_5661"/>
<dbReference type="EMBL" id="NAFK01000131">
    <property type="protein sequence ID" value="OSJ33854.1"/>
    <property type="molecule type" value="Genomic_DNA"/>
</dbReference>
<gene>
    <name evidence="5" type="ORF">BST63_04935</name>
    <name evidence="4" type="ORF">BSZ18_10265</name>
</gene>
<dbReference type="GeneID" id="66478998"/>
<dbReference type="RefSeq" id="WP_007597704.1">
    <property type="nucleotide sequence ID" value="NZ_JAFBBN010000001.1"/>
</dbReference>
<organism evidence="4 6">
    <name type="scientific">Bradyrhizobium canariense</name>
    <dbReference type="NCBI Taxonomy" id="255045"/>
    <lineage>
        <taxon>Bacteria</taxon>
        <taxon>Pseudomonadati</taxon>
        <taxon>Pseudomonadota</taxon>
        <taxon>Alphaproteobacteria</taxon>
        <taxon>Hyphomicrobiales</taxon>
        <taxon>Nitrobacteraceae</taxon>
        <taxon>Bradyrhizobium</taxon>
    </lineage>
</organism>
<dbReference type="Pfam" id="PF02575">
    <property type="entry name" value="YbaB_DNA_bd"/>
    <property type="match status" value="1"/>
</dbReference>
<evidence type="ECO:0000313" key="4">
    <source>
        <dbReference type="EMBL" id="OSJ13926.1"/>
    </source>
</evidence>
<dbReference type="PIRSF" id="PIRSF004555">
    <property type="entry name" value="UCP004555"/>
    <property type="match status" value="1"/>
</dbReference>
<dbReference type="Gene3D" id="3.30.1310.10">
    <property type="entry name" value="Nucleoid-associated protein YbaB-like domain"/>
    <property type="match status" value="1"/>
</dbReference>
<dbReference type="HAMAP" id="MF_00274">
    <property type="entry name" value="DNA_YbaB_EbfC"/>
    <property type="match status" value="1"/>
</dbReference>
<dbReference type="Proteomes" id="UP000193884">
    <property type="component" value="Unassembled WGS sequence"/>
</dbReference>
<comment type="function">
    <text evidence="2">Binds to DNA and alters its conformation. May be involved in regulation of gene expression, nucleoid organization and DNA protection.</text>
</comment>
<evidence type="ECO:0000313" key="7">
    <source>
        <dbReference type="Proteomes" id="UP000193884"/>
    </source>
</evidence>
<accession>A0A1X3HAB4</accession>
<keyword evidence="1 2" id="KW-0238">DNA-binding</keyword>
<sequence>MVDIFGMMKQAQQLQSKMQEMQDQLANVEVEGISGGGLVAVRMTAKMDVKGVKIDPSLMKAEEREVLEDLLVTAFGEARRKAEAAMQEKMQSLTGGLGLPPGLSGLFGQ</sequence>
<evidence type="ECO:0000313" key="6">
    <source>
        <dbReference type="Proteomes" id="UP000193553"/>
    </source>
</evidence>
<dbReference type="AlphaFoldDB" id="A0A1X3HAB4"/>